<protein>
    <recommendedName>
        <fullName evidence="3">CarboxypepD_reg-like domain-containing protein</fullName>
    </recommendedName>
</protein>
<evidence type="ECO:0008006" key="3">
    <source>
        <dbReference type="Google" id="ProtNLM"/>
    </source>
</evidence>
<reference evidence="2" key="1">
    <citation type="journal article" date="2019" name="Int. J. Syst. Evol. Microbiol.">
        <title>The Global Catalogue of Microorganisms (GCM) 10K type strain sequencing project: providing services to taxonomists for standard genome sequencing and annotation.</title>
        <authorList>
            <consortium name="The Broad Institute Genomics Platform"/>
            <consortium name="The Broad Institute Genome Sequencing Center for Infectious Disease"/>
            <person name="Wu L."/>
            <person name="Ma J."/>
        </authorList>
    </citation>
    <scope>NUCLEOTIDE SEQUENCE [LARGE SCALE GENOMIC DNA]</scope>
    <source>
        <strain evidence="2">JCM 18285</strain>
    </source>
</reference>
<evidence type="ECO:0000313" key="1">
    <source>
        <dbReference type="EMBL" id="GAA4932190.1"/>
    </source>
</evidence>
<organism evidence="1 2">
    <name type="scientific">Algibacter agarivorans</name>
    <dbReference type="NCBI Taxonomy" id="1109741"/>
    <lineage>
        <taxon>Bacteria</taxon>
        <taxon>Pseudomonadati</taxon>
        <taxon>Bacteroidota</taxon>
        <taxon>Flavobacteriia</taxon>
        <taxon>Flavobacteriales</taxon>
        <taxon>Flavobacteriaceae</taxon>
        <taxon>Algibacter</taxon>
    </lineage>
</organism>
<dbReference type="EMBL" id="BAABJJ010000001">
    <property type="protein sequence ID" value="GAA4932190.1"/>
    <property type="molecule type" value="Genomic_DNA"/>
</dbReference>
<accession>A0ABP9G8D0</accession>
<comment type="caution">
    <text evidence="1">The sequence shown here is derived from an EMBL/GenBank/DDBJ whole genome shotgun (WGS) entry which is preliminary data.</text>
</comment>
<dbReference type="SUPFAM" id="SSF49464">
    <property type="entry name" value="Carboxypeptidase regulatory domain-like"/>
    <property type="match status" value="1"/>
</dbReference>
<proteinExistence type="predicted"/>
<name>A0ABP9G8D0_9FLAO</name>
<dbReference type="Pfam" id="PF13715">
    <property type="entry name" value="CarbopepD_reg_2"/>
    <property type="match status" value="1"/>
</dbReference>
<dbReference type="RefSeq" id="WP_345189439.1">
    <property type="nucleotide sequence ID" value="NZ_BAABJJ010000001.1"/>
</dbReference>
<sequence>MNKFIFFLAFLTTLSTISQNITRIEVSGKIIVEGNDISGITIFNTSSNKGTISDDKGEFKLQVTLNDIIEVSALQYQNISFKVNEAIIKSKRMKLFLIEEINRLDEVIVLPKGLSGNLKKDVAVTEPFKPKLDALYFGVKHSAEYDFEKDYKTKVKNIAMSSERQTMINGLNIVNVVDQLLLPLFRSGVKDKKKAGIPEVPIESIKYYFGSEFLVDNFSIPEHRVEEFIRFVERDDFDFSLLNYGKEMEFLELLNKKSLEFLNAKG</sequence>
<evidence type="ECO:0000313" key="2">
    <source>
        <dbReference type="Proteomes" id="UP001501302"/>
    </source>
</evidence>
<dbReference type="Proteomes" id="UP001501302">
    <property type="component" value="Unassembled WGS sequence"/>
</dbReference>
<dbReference type="InterPro" id="IPR008969">
    <property type="entry name" value="CarboxyPept-like_regulatory"/>
</dbReference>
<keyword evidence="2" id="KW-1185">Reference proteome</keyword>
<gene>
    <name evidence="1" type="ORF">GCM10023314_00560</name>
</gene>